<dbReference type="PROSITE" id="PS00469">
    <property type="entry name" value="NDPK"/>
    <property type="match status" value="1"/>
</dbReference>
<dbReference type="SUPFAM" id="SSF54919">
    <property type="entry name" value="Nucleoside diphosphate kinase, NDK"/>
    <property type="match status" value="1"/>
</dbReference>
<dbReference type="InterPro" id="IPR034907">
    <property type="entry name" value="NDK-like_dom"/>
</dbReference>
<evidence type="ECO:0000256" key="14">
    <source>
        <dbReference type="RuleBase" id="RU004011"/>
    </source>
</evidence>
<comment type="catalytic activity">
    <reaction evidence="12">
        <text>a ribonucleoside 5'-diphosphate + ATP = a ribonucleoside 5'-triphosphate + ADP</text>
        <dbReference type="Rhea" id="RHEA:18113"/>
        <dbReference type="ChEBI" id="CHEBI:30616"/>
        <dbReference type="ChEBI" id="CHEBI:57930"/>
        <dbReference type="ChEBI" id="CHEBI:61557"/>
        <dbReference type="ChEBI" id="CHEBI:456216"/>
        <dbReference type="EC" id="2.7.4.6"/>
    </reaction>
</comment>
<protein>
    <recommendedName>
        <fullName evidence="4 12">Nucleoside diphosphate kinase</fullName>
        <shortName evidence="12">NDK</shortName>
        <shortName evidence="12">NDP kinase</shortName>
        <ecNumber evidence="3 12">2.7.4.6</ecNumber>
    </recommendedName>
    <alternativeName>
        <fullName evidence="12">Nucleoside-2-P kinase</fullName>
    </alternativeName>
</protein>
<organism evidence="17 18">
    <name type="scientific">Pelosinus propionicus DSM 13327</name>
    <dbReference type="NCBI Taxonomy" id="1123291"/>
    <lineage>
        <taxon>Bacteria</taxon>
        <taxon>Bacillati</taxon>
        <taxon>Bacillota</taxon>
        <taxon>Negativicutes</taxon>
        <taxon>Selenomonadales</taxon>
        <taxon>Sporomusaceae</taxon>
        <taxon>Pelosinus</taxon>
    </lineage>
</organism>
<comment type="similarity">
    <text evidence="2 12 13 14">Belongs to the NDK family.</text>
</comment>
<evidence type="ECO:0000256" key="11">
    <source>
        <dbReference type="ARBA" id="ARBA00023080"/>
    </source>
</evidence>
<accession>A0A1I4L9B1</accession>
<dbReference type="GO" id="GO:0006183">
    <property type="term" value="P:GTP biosynthetic process"/>
    <property type="evidence" value="ECO:0007669"/>
    <property type="project" value="UniProtKB-UniRule"/>
</dbReference>
<dbReference type="STRING" id="1123291.SAMN04490355_102336"/>
<dbReference type="InterPro" id="IPR036850">
    <property type="entry name" value="NDK-like_dom_sf"/>
</dbReference>
<keyword evidence="7 12" id="KW-0547">Nucleotide-binding</keyword>
<reference evidence="18" key="1">
    <citation type="submission" date="2016-10" db="EMBL/GenBank/DDBJ databases">
        <authorList>
            <person name="Varghese N."/>
            <person name="Submissions S."/>
        </authorList>
    </citation>
    <scope>NUCLEOTIDE SEQUENCE [LARGE SCALE GENOMIC DNA]</scope>
    <source>
        <strain evidence="18">DSM 13327</strain>
    </source>
</reference>
<keyword evidence="10 12" id="KW-0460">Magnesium</keyword>
<evidence type="ECO:0000256" key="4">
    <source>
        <dbReference type="ARBA" id="ARBA00017632"/>
    </source>
</evidence>
<feature type="binding site" evidence="12 13">
    <location>
        <position position="112"/>
    </location>
    <ligand>
        <name>ATP</name>
        <dbReference type="ChEBI" id="CHEBI:30616"/>
    </ligand>
</feature>
<evidence type="ECO:0000256" key="1">
    <source>
        <dbReference type="ARBA" id="ARBA00001946"/>
    </source>
</evidence>
<evidence type="ECO:0000256" key="3">
    <source>
        <dbReference type="ARBA" id="ARBA00012966"/>
    </source>
</evidence>
<dbReference type="Gene3D" id="3.30.70.141">
    <property type="entry name" value="Nucleoside diphosphate kinase-like domain"/>
    <property type="match status" value="1"/>
</dbReference>
<keyword evidence="18" id="KW-1185">Reference proteome</keyword>
<proteinExistence type="inferred from homology"/>
<comment type="subunit">
    <text evidence="12">Homotetramer.</text>
</comment>
<dbReference type="HAMAP" id="MF_00451">
    <property type="entry name" value="NDP_kinase"/>
    <property type="match status" value="1"/>
</dbReference>
<evidence type="ECO:0000256" key="5">
    <source>
        <dbReference type="ARBA" id="ARBA00022679"/>
    </source>
</evidence>
<comment type="function">
    <text evidence="12">Major role in the synthesis of nucleoside triphosphates other than ATP. The ATP gamma phosphate is transferred to the NDP beta phosphate via a ping-pong mechanism, using a phosphorylated active-site intermediate.</text>
</comment>
<evidence type="ECO:0000256" key="8">
    <source>
        <dbReference type="ARBA" id="ARBA00022777"/>
    </source>
</evidence>
<dbReference type="AlphaFoldDB" id="A0A1I4L9B1"/>
<dbReference type="Proteomes" id="UP000199520">
    <property type="component" value="Unassembled WGS sequence"/>
</dbReference>
<dbReference type="SMART" id="SM00562">
    <property type="entry name" value="NDK"/>
    <property type="match status" value="1"/>
</dbReference>
<dbReference type="OrthoDB" id="9801161at2"/>
<dbReference type="GO" id="GO:0006241">
    <property type="term" value="P:CTP biosynthetic process"/>
    <property type="evidence" value="ECO:0007669"/>
    <property type="project" value="UniProtKB-UniRule"/>
</dbReference>
<evidence type="ECO:0000256" key="13">
    <source>
        <dbReference type="PROSITE-ProRule" id="PRU00706"/>
    </source>
</evidence>
<keyword evidence="5 12" id="KW-0808">Transferase</keyword>
<dbReference type="GO" id="GO:0006228">
    <property type="term" value="P:UTP biosynthetic process"/>
    <property type="evidence" value="ECO:0007669"/>
    <property type="project" value="UniProtKB-UniRule"/>
</dbReference>
<feature type="binding site" evidence="12 13">
    <location>
        <position position="57"/>
    </location>
    <ligand>
        <name>ATP</name>
        <dbReference type="ChEBI" id="CHEBI:30616"/>
    </ligand>
</feature>
<evidence type="ECO:0000259" key="16">
    <source>
        <dbReference type="SMART" id="SM00562"/>
    </source>
</evidence>
<dbReference type="EC" id="2.7.4.6" evidence="3 12"/>
<keyword evidence="8 12" id="KW-0418">Kinase</keyword>
<evidence type="ECO:0000313" key="17">
    <source>
        <dbReference type="EMBL" id="SFL87584.1"/>
    </source>
</evidence>
<dbReference type="GO" id="GO:0046872">
    <property type="term" value="F:metal ion binding"/>
    <property type="evidence" value="ECO:0007669"/>
    <property type="project" value="UniProtKB-KW"/>
</dbReference>
<feature type="domain" description="Nucleoside diphosphate kinase-like" evidence="16">
    <location>
        <begin position="1"/>
        <end position="138"/>
    </location>
</feature>
<keyword evidence="12" id="KW-0597">Phosphoprotein</keyword>
<feature type="active site" description="Pros-phosphohistidine intermediate" evidence="12 13">
    <location>
        <position position="115"/>
    </location>
</feature>
<dbReference type="NCBIfam" id="NF001908">
    <property type="entry name" value="PRK00668.1"/>
    <property type="match status" value="1"/>
</dbReference>
<dbReference type="RefSeq" id="WP_090938054.1">
    <property type="nucleotide sequence ID" value="NZ_FOTS01000023.1"/>
</dbReference>
<dbReference type="PRINTS" id="PR01243">
    <property type="entry name" value="NUCDPKINASE"/>
</dbReference>
<evidence type="ECO:0000256" key="10">
    <source>
        <dbReference type="ARBA" id="ARBA00022842"/>
    </source>
</evidence>
<evidence type="ECO:0000256" key="12">
    <source>
        <dbReference type="HAMAP-Rule" id="MF_00451"/>
    </source>
</evidence>
<dbReference type="GO" id="GO:0004550">
    <property type="term" value="F:nucleoside diphosphate kinase activity"/>
    <property type="evidence" value="ECO:0007669"/>
    <property type="project" value="UniProtKB-UniRule"/>
</dbReference>
<dbReference type="CDD" id="cd04413">
    <property type="entry name" value="NDPk_I"/>
    <property type="match status" value="1"/>
</dbReference>
<gene>
    <name evidence="12" type="primary">ndk</name>
    <name evidence="17" type="ORF">SAMN04490355_102336</name>
</gene>
<dbReference type="PROSITE" id="PS51374">
    <property type="entry name" value="NDPK_LIKE"/>
    <property type="match status" value="1"/>
</dbReference>
<feature type="binding site" evidence="12 13">
    <location>
        <position position="102"/>
    </location>
    <ligand>
        <name>ATP</name>
        <dbReference type="ChEBI" id="CHEBI:30616"/>
    </ligand>
</feature>
<comment type="subcellular location">
    <subcellularLocation>
        <location evidence="12">Cytoplasm</location>
    </subcellularLocation>
</comment>
<evidence type="ECO:0000256" key="15">
    <source>
        <dbReference type="RuleBase" id="RU004013"/>
    </source>
</evidence>
<dbReference type="InterPro" id="IPR001564">
    <property type="entry name" value="Nucleoside_diP_kinase"/>
</dbReference>
<comment type="cofactor">
    <cofactor evidence="1 12">
        <name>Mg(2+)</name>
        <dbReference type="ChEBI" id="CHEBI:18420"/>
    </cofactor>
</comment>
<dbReference type="FunFam" id="3.30.70.141:FF:000003">
    <property type="entry name" value="Nucleoside diphosphate kinase"/>
    <property type="match status" value="1"/>
</dbReference>
<feature type="binding site" evidence="12 13">
    <location>
        <position position="85"/>
    </location>
    <ligand>
        <name>ATP</name>
        <dbReference type="ChEBI" id="CHEBI:30616"/>
    </ligand>
</feature>
<dbReference type="InterPro" id="IPR023005">
    <property type="entry name" value="Nucleoside_diP_kinase_AS"/>
</dbReference>
<feature type="binding site" evidence="12 13">
    <location>
        <position position="91"/>
    </location>
    <ligand>
        <name>ATP</name>
        <dbReference type="ChEBI" id="CHEBI:30616"/>
    </ligand>
</feature>
<keyword evidence="6 12" id="KW-0479">Metal-binding</keyword>
<dbReference type="GO" id="GO:0005737">
    <property type="term" value="C:cytoplasm"/>
    <property type="evidence" value="ECO:0007669"/>
    <property type="project" value="UniProtKB-SubCell"/>
</dbReference>
<dbReference type="GO" id="GO:0005524">
    <property type="term" value="F:ATP binding"/>
    <property type="evidence" value="ECO:0007669"/>
    <property type="project" value="UniProtKB-UniRule"/>
</dbReference>
<dbReference type="Pfam" id="PF00334">
    <property type="entry name" value="NDK"/>
    <property type="match status" value="1"/>
</dbReference>
<evidence type="ECO:0000256" key="9">
    <source>
        <dbReference type="ARBA" id="ARBA00022840"/>
    </source>
</evidence>
<keyword evidence="12" id="KW-0963">Cytoplasm</keyword>
<evidence type="ECO:0000256" key="6">
    <source>
        <dbReference type="ARBA" id="ARBA00022723"/>
    </source>
</evidence>
<keyword evidence="11 12" id="KW-0546">Nucleotide metabolism</keyword>
<name>A0A1I4L9B1_9FIRM</name>
<feature type="binding site" evidence="12 13">
    <location>
        <position position="9"/>
    </location>
    <ligand>
        <name>ATP</name>
        <dbReference type="ChEBI" id="CHEBI:30616"/>
    </ligand>
</feature>
<keyword evidence="9 12" id="KW-0067">ATP-binding</keyword>
<evidence type="ECO:0000313" key="18">
    <source>
        <dbReference type="Proteomes" id="UP000199520"/>
    </source>
</evidence>
<dbReference type="EMBL" id="FOTS01000023">
    <property type="protein sequence ID" value="SFL87584.1"/>
    <property type="molecule type" value="Genomic_DNA"/>
</dbReference>
<sequence length="138" mass="15457">MEKTLLLLKPDAIDKGVSGQIIDRFEKRGFKIAALKMVQLTRNQAELHYCEHTDKPFFEELVDFITSSPLIAMVIAGENAIKASRIMMGSTNPIDAAAGTIRGDFALNIRKNIIHGSDSLISAEREIKNFFTEKELYL</sequence>
<dbReference type="PANTHER" id="PTHR11349">
    <property type="entry name" value="NUCLEOSIDE DIPHOSPHATE KINASE"/>
    <property type="match status" value="1"/>
</dbReference>
<comment type="catalytic activity">
    <reaction evidence="12 15">
        <text>a 2'-deoxyribonucleoside 5'-diphosphate + ATP = a 2'-deoxyribonucleoside 5'-triphosphate + ADP</text>
        <dbReference type="Rhea" id="RHEA:44640"/>
        <dbReference type="ChEBI" id="CHEBI:30616"/>
        <dbReference type="ChEBI" id="CHEBI:61560"/>
        <dbReference type="ChEBI" id="CHEBI:73316"/>
        <dbReference type="ChEBI" id="CHEBI:456216"/>
        <dbReference type="EC" id="2.7.4.6"/>
    </reaction>
</comment>
<evidence type="ECO:0000256" key="7">
    <source>
        <dbReference type="ARBA" id="ARBA00022741"/>
    </source>
</evidence>
<evidence type="ECO:0000256" key="2">
    <source>
        <dbReference type="ARBA" id="ARBA00008142"/>
    </source>
</evidence>